<comment type="caution">
    <text evidence="2">The sequence shown here is derived from an EMBL/GenBank/DDBJ whole genome shotgun (WGS) entry which is preliminary data.</text>
</comment>
<reference evidence="2 3" key="1">
    <citation type="submission" date="2017-04" db="EMBL/GenBank/DDBJ databases">
        <title>Draft genome sequence of Zooshikella ganghwensis VG4 isolated from Red Sea sediments.</title>
        <authorList>
            <person name="Rehman Z."/>
            <person name="Alam I."/>
            <person name="Kamau A."/>
            <person name="Bajic V."/>
            <person name="Leiknes T."/>
        </authorList>
    </citation>
    <scope>NUCLEOTIDE SEQUENCE [LARGE SCALE GENOMIC DNA]</scope>
    <source>
        <strain evidence="2 3">VG4</strain>
    </source>
</reference>
<accession>A0A4P9VIQ1</accession>
<dbReference type="NCBIfam" id="TIGR01539">
    <property type="entry name" value="portal_lambda"/>
    <property type="match status" value="1"/>
</dbReference>
<proteinExistence type="predicted"/>
<name>A0A4P9VIQ1_9GAMM</name>
<protein>
    <submittedName>
        <fullName evidence="2">Phage portal protein</fullName>
    </submittedName>
</protein>
<dbReference type="EMBL" id="NDXW01000007">
    <property type="protein sequence ID" value="RDH41552.1"/>
    <property type="molecule type" value="Genomic_DNA"/>
</dbReference>
<organism evidence="2 3">
    <name type="scientific">Zooshikella ganghwensis</name>
    <dbReference type="NCBI Taxonomy" id="202772"/>
    <lineage>
        <taxon>Bacteria</taxon>
        <taxon>Pseudomonadati</taxon>
        <taxon>Pseudomonadota</taxon>
        <taxon>Gammaproteobacteria</taxon>
        <taxon>Oceanospirillales</taxon>
        <taxon>Zooshikellaceae</taxon>
        <taxon>Zooshikella</taxon>
    </lineage>
</organism>
<dbReference type="EMBL" id="NDXW01000008">
    <property type="protein sequence ID" value="RDH41524.1"/>
    <property type="molecule type" value="Genomic_DNA"/>
</dbReference>
<dbReference type="GO" id="GO:0005198">
    <property type="term" value="F:structural molecule activity"/>
    <property type="evidence" value="ECO:0007669"/>
    <property type="project" value="InterPro"/>
</dbReference>
<evidence type="ECO:0000313" key="3">
    <source>
        <dbReference type="Proteomes" id="UP000257039"/>
    </source>
</evidence>
<keyword evidence="3" id="KW-1185">Reference proteome</keyword>
<dbReference type="RefSeq" id="WP_094789752.1">
    <property type="nucleotide sequence ID" value="NZ_NDXW01000007.1"/>
</dbReference>
<dbReference type="Proteomes" id="UP000257039">
    <property type="component" value="Unassembled WGS sequence"/>
</dbReference>
<evidence type="ECO:0000313" key="1">
    <source>
        <dbReference type="EMBL" id="RDH41524.1"/>
    </source>
</evidence>
<dbReference type="InterPro" id="IPR006429">
    <property type="entry name" value="Phage_lambda_portal"/>
</dbReference>
<sequence length="488" mass="55271">MSKYTAIVDASGKPFQYRSPYESATQSFRAASWHSPSLGPNASLSNSLHTLRNRTRAAYRNSNLMRGAINKNTANEVGTGFTLRSLCKDEAFREQANELWKLSIDEMDPCGVLNFPGIQAQLSRNRRLSGEVFIRHRRRKTSSGLHVPMQIDVLEADCIPLEKTEDLKNGHKIINGVEFRGPHRVAYWVHSQHPEDGHCYQDDLVRIPARDIIHHYLPIRPGQVRGEPEAATALLKDHTFKEYDDTELVRKKERSIYTGFLSRESDDDDDYGLPGDHDDESNVDEAVRVQLGRLLRGRLNEKLQMFDGDNTGQGYGDFMGWQARQLSAGLSIPYPLLSGDWNGLNDRLVRAMLNEYRRELEMYQDHLMIFQVCRQVWQWWMDTAVLTGKLTAPNYAADKAYYQALDVCPDAWQYLHPVQDVEARQKAVSSHLSNIDSEAGEMGSDVDDNMRRNARAAKKFMDICEKEGVDPALVTGLFAASVSGGTSE</sequence>
<gene>
    <name evidence="2" type="ORF">B9G39_27785</name>
    <name evidence="1" type="ORF">B9G39_28320</name>
</gene>
<dbReference type="GO" id="GO:0019068">
    <property type="term" value="P:virion assembly"/>
    <property type="evidence" value="ECO:0007669"/>
    <property type="project" value="InterPro"/>
</dbReference>
<dbReference type="AlphaFoldDB" id="A0A4P9VIQ1"/>
<dbReference type="Pfam" id="PF05136">
    <property type="entry name" value="Phage_portal_2"/>
    <property type="match status" value="1"/>
</dbReference>
<evidence type="ECO:0000313" key="2">
    <source>
        <dbReference type="EMBL" id="RDH41552.1"/>
    </source>
</evidence>